<gene>
    <name evidence="2" type="ORF">AMTR_s00008p00133760</name>
</gene>
<keyword evidence="3" id="KW-1185">Reference proteome</keyword>
<dbReference type="Proteomes" id="UP000017836">
    <property type="component" value="Unassembled WGS sequence"/>
</dbReference>
<dbReference type="Gramene" id="ERM95312">
    <property type="protein sequence ID" value="ERM95312"/>
    <property type="gene ID" value="AMTR_s00008p00133760"/>
</dbReference>
<reference evidence="3" key="1">
    <citation type="journal article" date="2013" name="Science">
        <title>The Amborella genome and the evolution of flowering plants.</title>
        <authorList>
            <consortium name="Amborella Genome Project"/>
        </authorList>
    </citation>
    <scope>NUCLEOTIDE SEQUENCE [LARGE SCALE GENOMIC DNA]</scope>
</reference>
<dbReference type="HOGENOM" id="CLU_2200453_0_0_1"/>
<proteinExistence type="predicted"/>
<sequence>MSRRGPAPSTTYLNHSHLIRPNTSNKPSNKEGLQPKSLTSNIQQAAESRKQTDLCPSSIVVGEEIVVKRLHLLWDSLVGSFSPTITGHDMRGISNWAQMEWNSDQMAC</sequence>
<protein>
    <submittedName>
        <fullName evidence="2">Uncharacterized protein</fullName>
    </submittedName>
</protein>
<accession>W1NHP4</accession>
<evidence type="ECO:0000256" key="1">
    <source>
        <dbReference type="SAM" id="MobiDB-lite"/>
    </source>
</evidence>
<organism evidence="2 3">
    <name type="scientific">Amborella trichopoda</name>
    <dbReference type="NCBI Taxonomy" id="13333"/>
    <lineage>
        <taxon>Eukaryota</taxon>
        <taxon>Viridiplantae</taxon>
        <taxon>Streptophyta</taxon>
        <taxon>Embryophyta</taxon>
        <taxon>Tracheophyta</taxon>
        <taxon>Spermatophyta</taxon>
        <taxon>Magnoliopsida</taxon>
        <taxon>Amborellales</taxon>
        <taxon>Amborellaceae</taxon>
        <taxon>Amborella</taxon>
    </lineage>
</organism>
<dbReference type="AlphaFoldDB" id="W1NHP4"/>
<evidence type="ECO:0000313" key="3">
    <source>
        <dbReference type="Proteomes" id="UP000017836"/>
    </source>
</evidence>
<feature type="region of interest" description="Disordered" evidence="1">
    <location>
        <begin position="1"/>
        <end position="49"/>
    </location>
</feature>
<feature type="compositionally biased region" description="Polar residues" evidence="1">
    <location>
        <begin position="36"/>
        <end position="46"/>
    </location>
</feature>
<name>W1NHP4_AMBTC</name>
<dbReference type="EMBL" id="KI397486">
    <property type="protein sequence ID" value="ERM95312.1"/>
    <property type="molecule type" value="Genomic_DNA"/>
</dbReference>
<evidence type="ECO:0000313" key="2">
    <source>
        <dbReference type="EMBL" id="ERM95312.1"/>
    </source>
</evidence>